<keyword evidence="12" id="KW-1185">Reference proteome</keyword>
<keyword evidence="4 8" id="KW-0812">Transmembrane</keyword>
<feature type="region of interest" description="Disordered" evidence="7">
    <location>
        <begin position="3358"/>
        <end position="3485"/>
    </location>
</feature>
<protein>
    <submittedName>
        <fullName evidence="11">Putative membrane protein mmpL11</fullName>
    </submittedName>
</protein>
<feature type="region of interest" description="Disordered" evidence="7">
    <location>
        <begin position="3596"/>
        <end position="3628"/>
    </location>
</feature>
<evidence type="ECO:0000256" key="8">
    <source>
        <dbReference type="SAM" id="Phobius"/>
    </source>
</evidence>
<feature type="region of interest" description="Disordered" evidence="7">
    <location>
        <begin position="186"/>
        <end position="209"/>
    </location>
</feature>
<dbReference type="InterPro" id="IPR000873">
    <property type="entry name" value="AMP-dep_synth/lig_dom"/>
</dbReference>
<feature type="transmembrane region" description="Helical" evidence="8">
    <location>
        <begin position="2387"/>
        <end position="2406"/>
    </location>
</feature>
<dbReference type="GO" id="GO:0003677">
    <property type="term" value="F:DNA binding"/>
    <property type="evidence" value="ECO:0007669"/>
    <property type="project" value="InterPro"/>
</dbReference>
<feature type="transmembrane region" description="Helical" evidence="8">
    <location>
        <begin position="2110"/>
        <end position="2130"/>
    </location>
</feature>
<evidence type="ECO:0000259" key="9">
    <source>
        <dbReference type="Pfam" id="PF00501"/>
    </source>
</evidence>
<dbReference type="OrthoDB" id="329835at2759"/>
<dbReference type="PROSITE" id="PS00455">
    <property type="entry name" value="AMP_BINDING"/>
    <property type="match status" value="1"/>
</dbReference>
<feature type="transmembrane region" description="Helical" evidence="8">
    <location>
        <begin position="2455"/>
        <end position="2478"/>
    </location>
</feature>
<feature type="domain" description="Membrane transport protein MMPL" evidence="10">
    <location>
        <begin position="2306"/>
        <end position="2557"/>
    </location>
</feature>
<dbReference type="InterPro" id="IPR020845">
    <property type="entry name" value="AMP-binding_CS"/>
</dbReference>
<evidence type="ECO:0000256" key="7">
    <source>
        <dbReference type="SAM" id="MobiDB-lite"/>
    </source>
</evidence>
<dbReference type="SUPFAM" id="SSF56801">
    <property type="entry name" value="Acetyl-CoA synthetase-like"/>
    <property type="match status" value="2"/>
</dbReference>
<dbReference type="PANTHER" id="PTHR33406:SF6">
    <property type="entry name" value="MEMBRANE PROTEIN YDGH-RELATED"/>
    <property type="match status" value="1"/>
</dbReference>
<feature type="transmembrane region" description="Helical" evidence="8">
    <location>
        <begin position="2039"/>
        <end position="2056"/>
    </location>
</feature>
<dbReference type="EMBL" id="LSRX01001803">
    <property type="protein sequence ID" value="OLP77271.1"/>
    <property type="molecule type" value="Genomic_DNA"/>
</dbReference>
<gene>
    <name evidence="11" type="primary">mmpL11</name>
    <name evidence="11" type="ORF">AK812_SmicGene42687</name>
</gene>
<feature type="compositionally biased region" description="Basic residues" evidence="7">
    <location>
        <begin position="3598"/>
        <end position="3610"/>
    </location>
</feature>
<comment type="similarity">
    <text evidence="2">Belongs to the resistance-nodulation-cell division (RND) (TC 2.A.6) family. MmpL subfamily.</text>
</comment>
<dbReference type="Gene3D" id="1.20.1640.10">
    <property type="entry name" value="Multidrug efflux transporter AcrB transmembrane domain"/>
    <property type="match status" value="1"/>
</dbReference>
<evidence type="ECO:0000313" key="11">
    <source>
        <dbReference type="EMBL" id="OLP77271.1"/>
    </source>
</evidence>
<dbReference type="Gene3D" id="3.40.50.12780">
    <property type="entry name" value="N-terminal domain of ligase-like"/>
    <property type="match status" value="1"/>
</dbReference>
<dbReference type="InterPro" id="IPR004869">
    <property type="entry name" value="MMPL_dom"/>
</dbReference>
<dbReference type="Pfam" id="PF00501">
    <property type="entry name" value="AMP-binding"/>
    <property type="match status" value="1"/>
</dbReference>
<dbReference type="Gene3D" id="3.30.300.30">
    <property type="match status" value="1"/>
</dbReference>
<feature type="region of interest" description="Disordered" evidence="7">
    <location>
        <begin position="509"/>
        <end position="531"/>
    </location>
</feature>
<dbReference type="SUPFAM" id="SSF54928">
    <property type="entry name" value="RNA-binding domain, RBD"/>
    <property type="match status" value="1"/>
</dbReference>
<evidence type="ECO:0000259" key="10">
    <source>
        <dbReference type="Pfam" id="PF03176"/>
    </source>
</evidence>
<evidence type="ECO:0000256" key="3">
    <source>
        <dbReference type="ARBA" id="ARBA00022475"/>
    </source>
</evidence>
<feature type="domain" description="Membrane transport protein MMPL" evidence="10">
    <location>
        <begin position="1839"/>
        <end position="2165"/>
    </location>
</feature>
<comment type="caution">
    <text evidence="11">The sequence shown here is derived from an EMBL/GenBank/DDBJ whole genome shotgun (WGS) entry which is preliminary data.</text>
</comment>
<dbReference type="Pfam" id="PF03176">
    <property type="entry name" value="MMPL"/>
    <property type="match status" value="2"/>
</dbReference>
<name>A0A1Q9C2Y3_SYMMI</name>
<feature type="region of interest" description="Disordered" evidence="7">
    <location>
        <begin position="2913"/>
        <end position="3020"/>
    </location>
</feature>
<keyword evidence="3" id="KW-1003">Cell membrane</keyword>
<dbReference type="InterPro" id="IPR035979">
    <property type="entry name" value="RBD_domain_sf"/>
</dbReference>
<feature type="transmembrane region" description="Helical" evidence="8">
    <location>
        <begin position="1978"/>
        <end position="1999"/>
    </location>
</feature>
<feature type="transmembrane region" description="Helical" evidence="8">
    <location>
        <begin position="2006"/>
        <end position="2027"/>
    </location>
</feature>
<feature type="transmembrane region" description="Helical" evidence="8">
    <location>
        <begin position="2412"/>
        <end position="2434"/>
    </location>
</feature>
<dbReference type="InterPro" id="IPR042099">
    <property type="entry name" value="ANL_N_sf"/>
</dbReference>
<proteinExistence type="inferred from homology"/>
<feature type="domain" description="AMP-dependent synthetase/ligase" evidence="9">
    <location>
        <begin position="585"/>
        <end position="760"/>
    </location>
</feature>
<feature type="transmembrane region" description="Helical" evidence="8">
    <location>
        <begin position="2077"/>
        <end position="2098"/>
    </location>
</feature>
<evidence type="ECO:0000256" key="2">
    <source>
        <dbReference type="ARBA" id="ARBA00010157"/>
    </source>
</evidence>
<feature type="compositionally biased region" description="Basic and acidic residues" evidence="7">
    <location>
        <begin position="191"/>
        <end position="209"/>
    </location>
</feature>
<feature type="region of interest" description="Disordered" evidence="7">
    <location>
        <begin position="961"/>
        <end position="1032"/>
    </location>
</feature>
<evidence type="ECO:0000313" key="12">
    <source>
        <dbReference type="Proteomes" id="UP000186817"/>
    </source>
</evidence>
<comment type="subcellular location">
    <subcellularLocation>
        <location evidence="1">Cell membrane</location>
        <topology evidence="1">Multi-pass membrane protein</topology>
    </subcellularLocation>
</comment>
<feature type="compositionally biased region" description="Basic and acidic residues" evidence="7">
    <location>
        <begin position="509"/>
        <end position="528"/>
    </location>
</feature>
<dbReference type="GO" id="GO:0005886">
    <property type="term" value="C:plasma membrane"/>
    <property type="evidence" value="ECO:0007669"/>
    <property type="project" value="UniProtKB-SubCell"/>
</dbReference>
<dbReference type="InterPro" id="IPR050545">
    <property type="entry name" value="Mycobact_MmpL"/>
</dbReference>
<reference evidence="11 12" key="1">
    <citation type="submission" date="2016-02" db="EMBL/GenBank/DDBJ databases">
        <title>Genome analysis of coral dinoflagellate symbionts highlights evolutionary adaptations to a symbiotic lifestyle.</title>
        <authorList>
            <person name="Aranda M."/>
            <person name="Li Y."/>
            <person name="Liew Y.J."/>
            <person name="Baumgarten S."/>
            <person name="Simakov O."/>
            <person name="Wilson M."/>
            <person name="Piel J."/>
            <person name="Ashoor H."/>
            <person name="Bougouffa S."/>
            <person name="Bajic V.B."/>
            <person name="Ryu T."/>
            <person name="Ravasi T."/>
            <person name="Bayer T."/>
            <person name="Micklem G."/>
            <person name="Kim H."/>
            <person name="Bhak J."/>
            <person name="Lajeunesse T.C."/>
            <person name="Voolstra C.R."/>
        </authorList>
    </citation>
    <scope>NUCLEOTIDE SEQUENCE [LARGE SCALE GENOMIC DNA]</scope>
    <source>
        <strain evidence="11 12">CCMP2467</strain>
    </source>
</reference>
<organism evidence="11 12">
    <name type="scientific">Symbiodinium microadriaticum</name>
    <name type="common">Dinoflagellate</name>
    <name type="synonym">Zooxanthella microadriatica</name>
    <dbReference type="NCBI Taxonomy" id="2951"/>
    <lineage>
        <taxon>Eukaryota</taxon>
        <taxon>Sar</taxon>
        <taxon>Alveolata</taxon>
        <taxon>Dinophyceae</taxon>
        <taxon>Suessiales</taxon>
        <taxon>Symbiodiniaceae</taxon>
        <taxon>Symbiodinium</taxon>
    </lineage>
</organism>
<dbReference type="SUPFAM" id="SSF82866">
    <property type="entry name" value="Multidrug efflux transporter AcrB transmembrane domain"/>
    <property type="match status" value="2"/>
</dbReference>
<dbReference type="InterPro" id="IPR011010">
    <property type="entry name" value="DNA_brk_join_enz"/>
</dbReference>
<feature type="compositionally biased region" description="Low complexity" evidence="7">
    <location>
        <begin position="2941"/>
        <end position="2956"/>
    </location>
</feature>
<evidence type="ECO:0000256" key="1">
    <source>
        <dbReference type="ARBA" id="ARBA00004651"/>
    </source>
</evidence>
<evidence type="ECO:0000256" key="4">
    <source>
        <dbReference type="ARBA" id="ARBA00022692"/>
    </source>
</evidence>
<evidence type="ECO:0000256" key="5">
    <source>
        <dbReference type="ARBA" id="ARBA00022989"/>
    </source>
</evidence>
<dbReference type="Proteomes" id="UP000186817">
    <property type="component" value="Unassembled WGS sequence"/>
</dbReference>
<feature type="transmembrane region" description="Helical" evidence="8">
    <location>
        <begin position="2498"/>
        <end position="2518"/>
    </location>
</feature>
<keyword evidence="5 8" id="KW-1133">Transmembrane helix</keyword>
<dbReference type="SUPFAM" id="SSF56349">
    <property type="entry name" value="DNA breaking-rejoining enzymes"/>
    <property type="match status" value="1"/>
</dbReference>
<dbReference type="PANTHER" id="PTHR33406">
    <property type="entry name" value="MEMBRANE PROTEIN MJ1562-RELATED"/>
    <property type="match status" value="1"/>
</dbReference>
<dbReference type="InterPro" id="IPR045851">
    <property type="entry name" value="AMP-bd_C_sf"/>
</dbReference>
<sequence>MRLEAACFNGTPKRCAVTERQCPASQRIRISSADKEASVLARQKLENVRTRSNTVEQFYWNLQLRRPARRCYCLHHVEQMAILALLMNMEKPENACRTPDAIQSGGECWLRSKIGIAYRRLKSNIGLGARAARSALRMRDQQRAPLVEVSLTLQYDVSELCSQSDHLAIGPTPAYPADRICEDTTFASRGLTDRGKEEQDERRKEEDDQRPLGLVAVKAETVSLVEEGFRSAAMFDFDELSGEEEAEEAKTAKKDVTTVTTSATVTGSPSPQGTNLQSEGGQGLTEVLVRHAIHGWELAVSLPRDASFAHLKRALAKRFLEDAEASFSGQLVKKEGGSFCSYKDSMALGQLREVLLAGFEPKKAPNQGEKFLFEEIDTVRDSKPDRSLDTFIALQKALRSGFAEAKFQEQLYQLKEQCEKGELKKTKFLEQRQQLFLTVQSEVLPKFGYEGTSLGVYTMMGDMKPYVQEPDFVVLADEINALLGIDYSPPDTWTALSDSCQKLNDEKDVRRFAPEARRPKQDQRRNEFRPPLGLLGPVGVPSLMSGKPLRLPDSILQGHVNELSNTGHPEGGCFIPAAQRVIELFEEQAKAGPFGRPILQGPEPIGEITYKEMAACVDEVADTLLSLGISCGSVVALVMDRSVAQVVAVYGTLKAGAAFLPVDNAMNSDAPLARKQFLLHESEAAAMIAVSGDEVARELATAQTAVTRPLLRVRRRAWSWLRPRVIAGAARVLFALKTAEAQASDMALLIYTSGTTGAPKEWEMFPVLTQGGKLVVASANGHKSPEYLANTIAAEEAEGMPGPWLSASADPEAWSSYSLAEGDYIEFGAYDTLNVKQGTVLCRIDKLEDRTKNGQWTEVTVLAVSDDHLLWWMEYGGGKQTRHVPLGDLTDHKVDWLKKNKCKKYVDEEVARMAAPLLTGKGSGSHEGGAGLDFEEARLPAPDASDHLKGLHNLEQELAAPKVGKKKCQQVDPSGGAAGPLKRESVEERKKKKKKRRKEGPGHGRARSAPASGAGKGEWFGEPVGDDPKDRSLTDTSGLVLTRLCANVDRILAIPTSLTTAEEAVQRLKGKRFDYNGEPVDHMMDLNAEQVGGRGGPKGMFVPVSDEDVEIDEAMRLLPGAQDSLPYIGQLTAVLAEKDSYLVVDSEDLQSVRRDALLLSRSIMMRPGLRVVPMGWTSAVTLIQAAVRQISYGDVRKDRALPEADDRTILYLDNFDPLTQPFPAFGGMCCPTNGRRRARSPEEHGHRFFFIVDSLVTFYILGKGRSSSKRLNRVCRRVTAVTLASGMIPMTLWTISKWNFSDGLQQSLSLNEPGLVNVLRYLWNRARPSGLIYSGTPVTFRREFAALVKAIGLEPHSCLPYCLRRGGATHFYQKAQSLGQTVVQGRWKDQGTARIHIDDARATLVQRLLPTHITALQRHLAAFWRVAAPGVLAMVQCCPNDLADVERMRLKRITSEREFGEESHRAHECRLAVLEAKENKRNANSHHGEKHTVKDEGMMEDWVEESKRGKGLCKVTAFGTSRPESIPSQVRRIVPEFQCGSVALSHMRSILTLDRECLPYESLEDMQDNGAAGQCGRRRNISRRFHVLDTSVAFCKEVEELRKVSRKLPMTLCIHVRIIGLKERHFATCSRAWESWKDVCAESSPSLEAVHQEKDFSSKLIRKPKGKLPRVLFKEVLKTDTKYYVLKVTAVNIGTGLPRARLPSSFLSIVFFQIALRVTNACAVPKVTGLLHFQGVFHLGAMKQTVARQLPVSVFMVTPQVLDLVLDVHDSQGPAAMVQEDVQASECELITSKPILAGFDLLLKRPICSACLLTHAFFISIWTSASYSALKVQPLHLEPYNTRLKSAVQSLRDDFGQNAEGMLSDAILIWSLDSQLQRHHNYSDLTQAVEKELKQLQKTDVCQKLEWKSAKLAKSEDAAVLQLDLHSKASIGHRNPCLYRIREYVQTVDRRFGKLNVAMAGPHSVVDASYEQCDSETLFHLTLSTPLLVLLLILGVGTLPRAITPCFCLLGSVPASRSLVVLVKALWPDLNMVGPDTQILFVQLALAFDYALFFWVRFSQERRSRTAAEVDVVLMKTLQTSGFVILLSTSILVITFLGASCYPDLNKLGYLYATLNLAFGSLFVGLYSIAVPPVLVSIFPSVFDEPHESNILSSWMRRGSKVVQRGFFRPVADTITCRPWNYVAPFLVLACCSPLMVHVWHLRANFDVTLTDFSTSVPEYHAYDLVRKKFDNREGSQMTLLMTASKLLANSSDLVDTSDWTRSKPFQEAACHVARTVLSDDKCQSANVNRHEMVGYWWDSLTGSCVHNPNFHDKFISDDGVSQRMFMLPDIDNLQGAEAQRLIRHFWEVIEPKVSIQNGHGETLFSLHLYTPVAENMLLEAQYRHSAPWILGITLAIVCCMVTALFQSAFVGIKMVFTIALPIVAEYGFAVGVFQDGWLAWAGVDATGGLKWTMVHSTCGFLFALAMDYDLFLFARVYERRQQGYDNASAVRLSLEETGPLITLAGTIMVISFAFVLLSSVPVIAQMGCLYCFGVAFDVYVVRIFLAPAALCIFENMNYWPGKVPAPFICYPDKRDMITKAKDYGTCVKHIVTVGEPLGCAVANRLVRTRGVEAQLHNFYGVYTVPKEGIDLDIFPSKAPCGRPQPHAKVFVMREEAQAHLLVDWKFLHCAVGLVSLVMPPAPCRNLDLLFWCQFQVVRQMKGSSISGYWKHDELTAQKWIDTKDDVSLMSTSGDSTGLETWAAGERASWRQSSAVWAEIFTFGAFQVIGRVDRQVKIRGVRVEPEEVEAVLRRYHYATSEEILDSGEIRHAGRLKEARPELEPSLSEALESGRVLRRLSGAASVSTLRRAGLRLRMCKVATAHAKKEACSVCLLVLALLLQPPISEPVACTMVGRRVHGDSGRFNAYASAEHASARQSLGRKRHSIRTPCTPPAPRRHSQPGLPGSKGGPSSPLQEAAVAPRRQGEGEVARSAQRGARPRPPRPSTSSQATAVAVEPKEAETAARTSRTSPAPLQRPPLTQQDQCHWIELTSLPAAWSSSDIERMCKRYGDILGPYRDDKTDGQFRVGYPLREIATTAVKSLNAKFATKRAAATARFLPSSTTQRQKAFVDELLASSTLKGWEAESEAAQRRELFLWNLPDLLPAKLFLWLQGGSKQDLDSRVPFEPFESHEWLGKCGYVRFQRHEAAARMLLEIPQRPEKCRAAWSFSERLIAWRETAQSIVQEAELELQCQSLQLLGDGLKQRLCFEWKGAAADLPATRSGLKDRLQSALESAMARPCVLVRGLAKSWTETSLKVLFAFYGGTSTVSMVRSETEVSCYVQLKDAANSEKFVVQWDGKHVGDDESGLERCQISCQIVPSSQMPPPPQATSQTSEPGTRTNAKQGGVLECECELSPAKTSTRTTRQESSKRKREVFTGKPRPASKQENLPTRHARGPQPTRNTERRVHEPQGSAIPQSESSKALLHFPDSTRTPQTPRHAKEGRVEAAACAEARRLASKATPAPARRTMMQTQTAARRKMVQERQHCTAAFEDLGSQTVQLQKGDLVKLDQAIQRLRQAIGDYMRTERFDRPLVDACLRDAESFHFKLQQEEQRLQYPHRSRSRRRCRQSRSASRGRAPVVLKPRID</sequence>
<feature type="compositionally biased region" description="Polar residues" evidence="7">
    <location>
        <begin position="3005"/>
        <end position="3020"/>
    </location>
</feature>
<evidence type="ECO:0000256" key="6">
    <source>
        <dbReference type="ARBA" id="ARBA00023136"/>
    </source>
</evidence>
<feature type="compositionally biased region" description="Polar residues" evidence="7">
    <location>
        <begin position="3370"/>
        <end position="3384"/>
    </location>
</feature>
<accession>A0A1Q9C2Y3</accession>
<keyword evidence="6 8" id="KW-0472">Membrane</keyword>